<gene>
    <name evidence="2" type="ORF">N0V93_008854</name>
</gene>
<reference evidence="2" key="1">
    <citation type="submission" date="2022-10" db="EMBL/GenBank/DDBJ databases">
        <title>Tapping the CABI collections for fungal endophytes: first genome assemblies for Collariella, Neodidymelliopsis, Ascochyta clinopodiicola, Didymella pomorum, Didymosphaeria variabile, Neocosmospora piperis and Neocucurbitaria cava.</title>
        <authorList>
            <person name="Hill R."/>
        </authorList>
    </citation>
    <scope>NUCLEOTIDE SEQUENCE</scope>
    <source>
        <strain evidence="2">IMI 355082</strain>
    </source>
</reference>
<dbReference type="OrthoDB" id="5421601at2759"/>
<dbReference type="Pfam" id="PF00646">
    <property type="entry name" value="F-box"/>
    <property type="match status" value="1"/>
</dbReference>
<dbReference type="InterPro" id="IPR036047">
    <property type="entry name" value="F-box-like_dom_sf"/>
</dbReference>
<protein>
    <recommendedName>
        <fullName evidence="1">F-box domain-containing protein</fullName>
    </recommendedName>
</protein>
<evidence type="ECO:0000313" key="3">
    <source>
        <dbReference type="Proteomes" id="UP001140453"/>
    </source>
</evidence>
<evidence type="ECO:0000259" key="1">
    <source>
        <dbReference type="PROSITE" id="PS50181"/>
    </source>
</evidence>
<dbReference type="InterPro" id="IPR001810">
    <property type="entry name" value="F-box_dom"/>
</dbReference>
<dbReference type="PROSITE" id="PS50181">
    <property type="entry name" value="FBOX"/>
    <property type="match status" value="1"/>
</dbReference>
<evidence type="ECO:0000313" key="2">
    <source>
        <dbReference type="EMBL" id="KAJ4385963.1"/>
    </source>
</evidence>
<dbReference type="EMBL" id="JAPEVB010000006">
    <property type="protein sequence ID" value="KAJ4385963.1"/>
    <property type="molecule type" value="Genomic_DNA"/>
</dbReference>
<feature type="domain" description="F-box" evidence="1">
    <location>
        <begin position="3"/>
        <end position="54"/>
    </location>
</feature>
<comment type="caution">
    <text evidence="2">The sequence shown here is derived from an EMBL/GenBank/DDBJ whole genome shotgun (WGS) entry which is preliminary data.</text>
</comment>
<sequence>MALITLTSLPTELLNAIVSHSMPESFESLAMTCRKFYNLCTSSIKRHNELCKRFRDFTYLKYPNIGLLSVHNPPAVNLIQEIAHNPVIARYIGHADFTYDTWPPKARPVQILPDPDLGGPVVNLFAESPYLREAGLEWREYYTLIQKDLESPSRYSQHAAAFLLTLLPNVTSLKLPCLWQSCERADKLTRATVRRALYKPSPSSPLWNSHSLSQVTEFEPYSDSGPSGHGVNLADAAPFLALPKLRLFRARSCVAKGVSSIATALEGEKLPPGEALEAAHFVDSCLDDVAITDFLQRTPNLEELVYLHSTKGQDSQDWDICRFVTAIKRQAGSHLESLEIRVREFHGSFAPGKLSMRGFQSLRKLHLPLEVAGCNLATDSSFNNGELTAQDLGELQRLTDILVPASVSELSLHSAGTDRHEKALRAMFFDFAARKNDWVPALKDIRLSPEPIEDGAYKDECGRLKVEIEQTGVTLHLGEAPDEEKDWFDEEII</sequence>
<proteinExistence type="predicted"/>
<accession>A0A9W9CT35</accession>
<dbReference type="AlphaFoldDB" id="A0A9W9CT35"/>
<dbReference type="Proteomes" id="UP001140453">
    <property type="component" value="Unassembled WGS sequence"/>
</dbReference>
<name>A0A9W9CT35_9PEZI</name>
<organism evidence="2 3">
    <name type="scientific">Gnomoniopsis smithogilvyi</name>
    <dbReference type="NCBI Taxonomy" id="1191159"/>
    <lineage>
        <taxon>Eukaryota</taxon>
        <taxon>Fungi</taxon>
        <taxon>Dikarya</taxon>
        <taxon>Ascomycota</taxon>
        <taxon>Pezizomycotina</taxon>
        <taxon>Sordariomycetes</taxon>
        <taxon>Sordariomycetidae</taxon>
        <taxon>Diaporthales</taxon>
        <taxon>Gnomoniaceae</taxon>
        <taxon>Gnomoniopsis</taxon>
    </lineage>
</organism>
<keyword evidence="3" id="KW-1185">Reference proteome</keyword>
<dbReference type="SUPFAM" id="SSF81383">
    <property type="entry name" value="F-box domain"/>
    <property type="match status" value="1"/>
</dbReference>